<organism evidence="2 3">
    <name type="scientific">Candidatus Defluviibacterium haderslevense</name>
    <dbReference type="NCBI Taxonomy" id="2981993"/>
    <lineage>
        <taxon>Bacteria</taxon>
        <taxon>Pseudomonadati</taxon>
        <taxon>Bacteroidota</taxon>
        <taxon>Saprospiria</taxon>
        <taxon>Saprospirales</taxon>
        <taxon>Saprospiraceae</taxon>
        <taxon>Candidatus Defluviibacterium</taxon>
    </lineage>
</organism>
<gene>
    <name evidence="2" type="ORF">IPO85_07870</name>
</gene>
<comment type="caution">
    <text evidence="2">The sequence shown here is derived from an EMBL/GenBank/DDBJ whole genome shotgun (WGS) entry which is preliminary data.</text>
</comment>
<feature type="signal peptide" evidence="1">
    <location>
        <begin position="1"/>
        <end position="22"/>
    </location>
</feature>
<dbReference type="AlphaFoldDB" id="A0A9D7XEA4"/>
<reference evidence="2 3" key="1">
    <citation type="submission" date="2020-10" db="EMBL/GenBank/DDBJ databases">
        <title>Connecting structure to function with the recovery of over 1000 high-quality activated sludge metagenome-assembled genomes encoding full-length rRNA genes using long-read sequencing.</title>
        <authorList>
            <person name="Singleton C.M."/>
            <person name="Petriglieri F."/>
            <person name="Kristensen J.M."/>
            <person name="Kirkegaard R.H."/>
            <person name="Michaelsen T.Y."/>
            <person name="Andersen M.H."/>
            <person name="Karst S.M."/>
            <person name="Dueholm M.S."/>
            <person name="Nielsen P.H."/>
            <person name="Albertsen M."/>
        </authorList>
    </citation>
    <scope>NUCLEOTIDE SEQUENCE [LARGE SCALE GENOMIC DNA]</scope>
    <source>
        <strain evidence="2">Ribe_18-Q3-R11-54_BAT3C.373</strain>
    </source>
</reference>
<dbReference type="Proteomes" id="UP000808349">
    <property type="component" value="Unassembled WGS sequence"/>
</dbReference>
<accession>A0A9D7XEA4</accession>
<proteinExistence type="predicted"/>
<evidence type="ECO:0008006" key="4">
    <source>
        <dbReference type="Google" id="ProtNLM"/>
    </source>
</evidence>
<dbReference type="EMBL" id="JADKFW010000004">
    <property type="protein sequence ID" value="MBK9717416.1"/>
    <property type="molecule type" value="Genomic_DNA"/>
</dbReference>
<keyword evidence="1" id="KW-0732">Signal</keyword>
<sequence>MSRIILIAIVLTISLNSINTYGQGCSDAGMCTIASFKPSNSNSDSSTNNQFTIGLYYGKADHSITVWGNYIEYQRQLTQQLGFGAKLTTLSQHGNGINAFGISDLFLSGNYKFIDLLKFTLGLKIPLISKSFISSKKTLPMDYQSSLGTLDLLVGIGFEIKNVQFGFALQQPLNQNKNEFIAENQSINSILRTFQTTNKYKRNGDLLCRLSYKIKLIKNLHLTPGVLPIYHLANDHFTDTSGVEREIIGSQGLTLNGNLYLDYQLNSKHSIQFNAGIPFIVRDTRPDGLTRSFIANLEYRLRF</sequence>
<feature type="chain" id="PRO_5038658805" description="Transporter" evidence="1">
    <location>
        <begin position="23"/>
        <end position="303"/>
    </location>
</feature>
<name>A0A9D7XEA4_9BACT</name>
<evidence type="ECO:0000313" key="2">
    <source>
        <dbReference type="EMBL" id="MBK9717416.1"/>
    </source>
</evidence>
<evidence type="ECO:0000256" key="1">
    <source>
        <dbReference type="SAM" id="SignalP"/>
    </source>
</evidence>
<protein>
    <recommendedName>
        <fullName evidence="4">Transporter</fullName>
    </recommendedName>
</protein>
<evidence type="ECO:0000313" key="3">
    <source>
        <dbReference type="Proteomes" id="UP000808349"/>
    </source>
</evidence>